<dbReference type="PROSITE" id="PS51318">
    <property type="entry name" value="TAT"/>
    <property type="match status" value="1"/>
</dbReference>
<dbReference type="RefSeq" id="WP_147202559.1">
    <property type="nucleotide sequence ID" value="NZ_BJYT01000002.1"/>
</dbReference>
<dbReference type="InterPro" id="IPR006311">
    <property type="entry name" value="TAT_signal"/>
</dbReference>
<dbReference type="EMBL" id="BJYT01000002">
    <property type="protein sequence ID" value="GEO08504.1"/>
    <property type="molecule type" value="Genomic_DNA"/>
</dbReference>
<dbReference type="OrthoDB" id="1007311at2"/>
<dbReference type="Proteomes" id="UP000321513">
    <property type="component" value="Unassembled WGS sequence"/>
</dbReference>
<dbReference type="NCBIfam" id="TIGR01409">
    <property type="entry name" value="TAT_signal_seq"/>
    <property type="match status" value="1"/>
</dbReference>
<accession>A0A512B956</accession>
<reference evidence="1 2" key="1">
    <citation type="submission" date="2019-07" db="EMBL/GenBank/DDBJ databases">
        <title>Whole genome shotgun sequence of Segetibacter aerophilus NBRC 106135.</title>
        <authorList>
            <person name="Hosoyama A."/>
            <person name="Uohara A."/>
            <person name="Ohji S."/>
            <person name="Ichikawa N."/>
        </authorList>
    </citation>
    <scope>NUCLEOTIDE SEQUENCE [LARGE SCALE GENOMIC DNA]</scope>
    <source>
        <strain evidence="1 2">NBRC 106135</strain>
    </source>
</reference>
<protein>
    <submittedName>
        <fullName evidence="1">Uncharacterized protein</fullName>
    </submittedName>
</protein>
<dbReference type="InterPro" id="IPR019546">
    <property type="entry name" value="TAT_signal_bac_arc"/>
</dbReference>
<sequence>MIIANEEINKRRSFLKNTTIGSVGAALAPTFLLEAKAEEAVVPWLQKA</sequence>
<evidence type="ECO:0000313" key="1">
    <source>
        <dbReference type="EMBL" id="GEO08504.1"/>
    </source>
</evidence>
<name>A0A512B956_9BACT</name>
<proteinExistence type="predicted"/>
<evidence type="ECO:0000313" key="2">
    <source>
        <dbReference type="Proteomes" id="UP000321513"/>
    </source>
</evidence>
<dbReference type="AlphaFoldDB" id="A0A512B956"/>
<gene>
    <name evidence="1" type="ORF">SAE01_10000</name>
</gene>
<organism evidence="1 2">
    <name type="scientific">Segetibacter aerophilus</name>
    <dbReference type="NCBI Taxonomy" id="670293"/>
    <lineage>
        <taxon>Bacteria</taxon>
        <taxon>Pseudomonadati</taxon>
        <taxon>Bacteroidota</taxon>
        <taxon>Chitinophagia</taxon>
        <taxon>Chitinophagales</taxon>
        <taxon>Chitinophagaceae</taxon>
        <taxon>Segetibacter</taxon>
    </lineage>
</organism>
<comment type="caution">
    <text evidence="1">The sequence shown here is derived from an EMBL/GenBank/DDBJ whole genome shotgun (WGS) entry which is preliminary data.</text>
</comment>
<keyword evidence="2" id="KW-1185">Reference proteome</keyword>